<protein>
    <submittedName>
        <fullName evidence="1">Uncharacterized protein</fullName>
    </submittedName>
</protein>
<sequence length="47" mass="5452">MTHWSRCHVIDSETSNSNFAAMKLHYSPCNEIVSFNYYHKLSSSLSK</sequence>
<reference evidence="1" key="1">
    <citation type="submission" date="2014-09" db="EMBL/GenBank/DDBJ databases">
        <authorList>
            <person name="Magalhaes I.L.F."/>
            <person name="Oliveira U."/>
            <person name="Santos F.R."/>
            <person name="Vidigal T.H.D.A."/>
            <person name="Brescovit A.D."/>
            <person name="Santos A.J."/>
        </authorList>
    </citation>
    <scope>NUCLEOTIDE SEQUENCE</scope>
    <source>
        <tissue evidence="1">Shoot tissue taken approximately 20 cm above the soil surface</tissue>
    </source>
</reference>
<evidence type="ECO:0000313" key="1">
    <source>
        <dbReference type="EMBL" id="JAD32963.1"/>
    </source>
</evidence>
<organism evidence="1">
    <name type="scientific">Arundo donax</name>
    <name type="common">Giant reed</name>
    <name type="synonym">Donax arundinaceus</name>
    <dbReference type="NCBI Taxonomy" id="35708"/>
    <lineage>
        <taxon>Eukaryota</taxon>
        <taxon>Viridiplantae</taxon>
        <taxon>Streptophyta</taxon>
        <taxon>Embryophyta</taxon>
        <taxon>Tracheophyta</taxon>
        <taxon>Spermatophyta</taxon>
        <taxon>Magnoliopsida</taxon>
        <taxon>Liliopsida</taxon>
        <taxon>Poales</taxon>
        <taxon>Poaceae</taxon>
        <taxon>PACMAD clade</taxon>
        <taxon>Arundinoideae</taxon>
        <taxon>Arundineae</taxon>
        <taxon>Arundo</taxon>
    </lineage>
</organism>
<name>A0A0A8Z5I9_ARUDO</name>
<dbReference type="AlphaFoldDB" id="A0A0A8Z5I9"/>
<proteinExistence type="predicted"/>
<dbReference type="EMBL" id="GBRH01264932">
    <property type="protein sequence ID" value="JAD32963.1"/>
    <property type="molecule type" value="Transcribed_RNA"/>
</dbReference>
<accession>A0A0A8Z5I9</accession>
<reference evidence="1" key="2">
    <citation type="journal article" date="2015" name="Data Brief">
        <title>Shoot transcriptome of the giant reed, Arundo donax.</title>
        <authorList>
            <person name="Barrero R.A."/>
            <person name="Guerrero F.D."/>
            <person name="Moolhuijzen P."/>
            <person name="Goolsby J.A."/>
            <person name="Tidwell J."/>
            <person name="Bellgard S.E."/>
            <person name="Bellgard M.I."/>
        </authorList>
    </citation>
    <scope>NUCLEOTIDE SEQUENCE</scope>
    <source>
        <tissue evidence="1">Shoot tissue taken approximately 20 cm above the soil surface</tissue>
    </source>
</reference>